<keyword evidence="2" id="KW-0238">DNA-binding</keyword>
<dbReference type="InterPro" id="IPR036864">
    <property type="entry name" value="Zn2-C6_fun-type_DNA-bd_sf"/>
</dbReference>
<dbReference type="KEGG" id="afm:AFUA_5G10310"/>
<dbReference type="GO" id="GO:0008270">
    <property type="term" value="F:zinc ion binding"/>
    <property type="evidence" value="ECO:0007669"/>
    <property type="project" value="InterPro"/>
</dbReference>
<feature type="domain" description="Zn(2)-C6 fungal-type" evidence="6">
    <location>
        <begin position="92"/>
        <end position="122"/>
    </location>
</feature>
<dbReference type="InParanoid" id="Q4WV04"/>
<dbReference type="GeneID" id="3511018"/>
<evidence type="ECO:0000259" key="6">
    <source>
        <dbReference type="PROSITE" id="PS50048"/>
    </source>
</evidence>
<protein>
    <submittedName>
        <fullName evidence="7">AflR-like C6 zinc cluster transcription factor, putative</fullName>
    </submittedName>
</protein>
<evidence type="ECO:0000256" key="2">
    <source>
        <dbReference type="ARBA" id="ARBA00023125"/>
    </source>
</evidence>
<dbReference type="EMBL" id="AAHF01000003">
    <property type="protein sequence ID" value="EAL91572.1"/>
    <property type="molecule type" value="Genomic_DNA"/>
</dbReference>
<evidence type="ECO:0000256" key="3">
    <source>
        <dbReference type="ARBA" id="ARBA00023163"/>
    </source>
</evidence>
<dbReference type="GO" id="GO:0000981">
    <property type="term" value="F:DNA-binding transcription factor activity, RNA polymerase II-specific"/>
    <property type="evidence" value="ECO:0007669"/>
    <property type="project" value="InterPro"/>
</dbReference>
<dbReference type="Gene3D" id="4.10.240.10">
    <property type="entry name" value="Zn(2)-C6 fungal-type DNA-binding domain"/>
    <property type="match status" value="1"/>
</dbReference>
<dbReference type="PANTHER" id="PTHR31069:SF27">
    <property type="entry name" value="TRANSCRIPTIONAL REGULATOR ALNR"/>
    <property type="match status" value="1"/>
</dbReference>
<dbReference type="OrthoDB" id="5069333at2759"/>
<organism evidence="7 8">
    <name type="scientific">Aspergillus fumigatus (strain ATCC MYA-4609 / CBS 101355 / FGSC A1100 / Af293)</name>
    <name type="common">Neosartorya fumigata</name>
    <dbReference type="NCBI Taxonomy" id="330879"/>
    <lineage>
        <taxon>Eukaryota</taxon>
        <taxon>Fungi</taxon>
        <taxon>Dikarya</taxon>
        <taxon>Ascomycota</taxon>
        <taxon>Pezizomycotina</taxon>
        <taxon>Eurotiomycetes</taxon>
        <taxon>Eurotiomycetidae</taxon>
        <taxon>Eurotiales</taxon>
        <taxon>Aspergillaceae</taxon>
        <taxon>Aspergillus</taxon>
        <taxon>Aspergillus subgen. Fumigati</taxon>
    </lineage>
</organism>
<feature type="compositionally biased region" description="Basic and acidic residues" evidence="5">
    <location>
        <begin position="215"/>
        <end position="224"/>
    </location>
</feature>
<keyword evidence="8" id="KW-1185">Reference proteome</keyword>
<proteinExistence type="predicted"/>
<dbReference type="PROSITE" id="PS50048">
    <property type="entry name" value="ZN2_CY6_FUNGAL_2"/>
    <property type="match status" value="1"/>
</dbReference>
<evidence type="ECO:0000313" key="7">
    <source>
        <dbReference type="EMBL" id="EAL91572.1"/>
    </source>
</evidence>
<evidence type="ECO:0000256" key="5">
    <source>
        <dbReference type="SAM" id="MobiDB-lite"/>
    </source>
</evidence>
<dbReference type="Proteomes" id="UP000002530">
    <property type="component" value="Unassembled WGS sequence"/>
</dbReference>
<accession>Q4WV04</accession>
<dbReference type="OMA" id="IQMLDWI"/>
<keyword evidence="3" id="KW-0804">Transcription</keyword>
<keyword evidence="4" id="KW-0539">Nucleus</keyword>
<dbReference type="PRINTS" id="PR00755">
    <property type="entry name" value="AFLATOXINBRP"/>
</dbReference>
<dbReference type="HOGENOM" id="CLU_045553_1_0_1"/>
<name>Q4WV04_ASPFU</name>
<comment type="caution">
    <text evidence="7">The sequence shown here is derived from an EMBL/GenBank/DDBJ whole genome shotgun (WGS) entry which is preliminary data.</text>
</comment>
<evidence type="ECO:0000256" key="4">
    <source>
        <dbReference type="ARBA" id="ARBA00023242"/>
    </source>
</evidence>
<dbReference type="InterPro" id="IPR050675">
    <property type="entry name" value="OAF3"/>
</dbReference>
<gene>
    <name evidence="7" type="ORF">AFUA_5G10310</name>
</gene>
<keyword evidence="1" id="KW-0805">Transcription regulation</keyword>
<dbReference type="SMART" id="SM00066">
    <property type="entry name" value="GAL4"/>
    <property type="match status" value="1"/>
</dbReference>
<evidence type="ECO:0000256" key="1">
    <source>
        <dbReference type="ARBA" id="ARBA00023015"/>
    </source>
</evidence>
<dbReference type="InterPro" id="IPR001138">
    <property type="entry name" value="Zn2Cys6_DnaBD"/>
</dbReference>
<dbReference type="GO" id="GO:0003677">
    <property type="term" value="F:DNA binding"/>
    <property type="evidence" value="ECO:0007669"/>
    <property type="project" value="UniProtKB-KW"/>
</dbReference>
<dbReference type="PANTHER" id="PTHR31069">
    <property type="entry name" value="OLEATE-ACTIVATED TRANSCRIPTION FACTOR 1-RELATED"/>
    <property type="match status" value="1"/>
</dbReference>
<dbReference type="RefSeq" id="XP_753610.1">
    <property type="nucleotide sequence ID" value="XM_748517.1"/>
</dbReference>
<dbReference type="eggNOG" id="ENOG502SQBU">
    <property type="taxonomic scope" value="Eukaryota"/>
</dbReference>
<evidence type="ECO:0000313" key="8">
    <source>
        <dbReference type="Proteomes" id="UP000002530"/>
    </source>
</evidence>
<dbReference type="Pfam" id="PF00172">
    <property type="entry name" value="Zn_clus"/>
    <property type="match status" value="1"/>
</dbReference>
<dbReference type="VEuPathDB" id="FungiDB:Afu5g10310"/>
<feature type="region of interest" description="Disordered" evidence="5">
    <location>
        <begin position="209"/>
        <end position="230"/>
    </location>
</feature>
<dbReference type="SUPFAM" id="SSF57701">
    <property type="entry name" value="Zn2/Cys6 DNA-binding domain"/>
    <property type="match status" value="1"/>
</dbReference>
<dbReference type="AlphaFoldDB" id="Q4WV04"/>
<dbReference type="CDD" id="cd00067">
    <property type="entry name" value="GAL4"/>
    <property type="match status" value="1"/>
</dbReference>
<reference evidence="7 8" key="1">
    <citation type="journal article" date="2005" name="Nature">
        <title>Genomic sequence of the pathogenic and allergenic filamentous fungus Aspergillus fumigatus.</title>
        <authorList>
            <person name="Nierman W.C."/>
            <person name="Pain A."/>
            <person name="Anderson M.J."/>
            <person name="Wortman J.R."/>
            <person name="Kim H.S."/>
            <person name="Arroyo J."/>
            <person name="Berriman M."/>
            <person name="Abe K."/>
            <person name="Archer D.B."/>
            <person name="Bermejo C."/>
            <person name="Bennett J."/>
            <person name="Bowyer P."/>
            <person name="Chen D."/>
            <person name="Collins M."/>
            <person name="Coulsen R."/>
            <person name="Davies R."/>
            <person name="Dyer P.S."/>
            <person name="Farman M."/>
            <person name="Fedorova N."/>
            <person name="Fedorova N."/>
            <person name="Feldblyum T.V."/>
            <person name="Fischer R."/>
            <person name="Fosker N."/>
            <person name="Fraser A."/>
            <person name="Garcia J.L."/>
            <person name="Garcia M.J."/>
            <person name="Goble A."/>
            <person name="Goldman G.H."/>
            <person name="Gomi K."/>
            <person name="Griffith-Jones S."/>
            <person name="Gwilliam R."/>
            <person name="Haas B."/>
            <person name="Haas H."/>
            <person name="Harris D."/>
            <person name="Horiuchi H."/>
            <person name="Huang J."/>
            <person name="Humphray S."/>
            <person name="Jimenez J."/>
            <person name="Keller N."/>
            <person name="Khouri H."/>
            <person name="Kitamoto K."/>
            <person name="Kobayashi T."/>
            <person name="Konzack S."/>
            <person name="Kulkarni R."/>
            <person name="Kumagai T."/>
            <person name="Lafon A."/>
            <person name="Latge J.P."/>
            <person name="Li W."/>
            <person name="Lord A."/>
            <person name="Lu C."/>
            <person name="Majoros W.H."/>
            <person name="May G.S."/>
            <person name="Miller B.L."/>
            <person name="Mohamoud Y."/>
            <person name="Molina M."/>
            <person name="Monod M."/>
            <person name="Mouyna I."/>
            <person name="Mulligan S."/>
            <person name="Murphy L."/>
            <person name="O'Neil S."/>
            <person name="Paulsen I."/>
            <person name="Penalva M.A."/>
            <person name="Pertea M."/>
            <person name="Price C."/>
            <person name="Pritchard B.L."/>
            <person name="Quail M.A."/>
            <person name="Rabbinowitsch E."/>
            <person name="Rawlins N."/>
            <person name="Rajandream M.A."/>
            <person name="Reichard U."/>
            <person name="Renauld H."/>
            <person name="Robson G.D."/>
            <person name="Rodriguez de Cordoba S."/>
            <person name="Rodriguez-Pena J.M."/>
            <person name="Ronning C.M."/>
            <person name="Rutter S."/>
            <person name="Salzberg S.L."/>
            <person name="Sanchez M."/>
            <person name="Sanchez-Ferrero J.C."/>
            <person name="Saunders D."/>
            <person name="Seeger K."/>
            <person name="Squares R."/>
            <person name="Squares S."/>
            <person name="Takeuchi M."/>
            <person name="Tekaia F."/>
            <person name="Turner G."/>
            <person name="Vazquez de Aldana C.R."/>
            <person name="Weidman J."/>
            <person name="White O."/>
            <person name="Woodward J."/>
            <person name="Yu J.H."/>
            <person name="Fraser C."/>
            <person name="Galagan J.E."/>
            <person name="Asai K."/>
            <person name="Machida M."/>
            <person name="Hall N."/>
            <person name="Barrell B."/>
            <person name="Denning D.W."/>
        </authorList>
    </citation>
    <scope>NUCLEOTIDE SEQUENCE [LARGE SCALE GENOMIC DNA]</scope>
    <source>
        <strain evidence="7 8">Af293</strain>
    </source>
</reference>
<sequence length="475" mass="52744">MIKTYRRQNHSQGTIKCQLTSLLFDGSRQLVPDMLSNCVPSAAPHSDNHRTIDNLVNNHNQQRSIMSSTHSSPSPLCTQAGATANWERLRKSCDSCQEAKVKCSQHKPSCHRCLRHRQPCIYSPQRRTGRPRKRPTLDGTLHSAVNLGSDEYRAIITEATSSTVNGQDLVMADVRGDDTPLLAGGITADNINSISSVFEPSFEALLAGSPLSKDPTTRDSHSDSCHTGYPTASPSDAWGDLSLFLPDYNTSSLSHPEHVVAGIDQLPPLSVDASNTSSENGDCGAKCYTALLQQLLFLRQSLPESSRPSIDVILEVESHERRLLDRVLSCATCLSNRSSVLLMSVITERVIQMLDWIIEEKTLLDTESARSIRRTASSWTQTSQLPPAGNRTDGRPYVCLVPLHVGSTELDEDTKQYFLKQLILMRMKKLAAKVQDVRRTTSTRRGDCIYRAAELVLAESLQRLDYLRGQVQMWE</sequence>